<dbReference type="SMART" id="SM00369">
    <property type="entry name" value="LRR_TYP"/>
    <property type="match status" value="3"/>
</dbReference>
<evidence type="ECO:0008006" key="7">
    <source>
        <dbReference type="Google" id="ProtNLM"/>
    </source>
</evidence>
<dbReference type="InterPro" id="IPR032675">
    <property type="entry name" value="LRR_dom_sf"/>
</dbReference>
<name>A0ABD0PK51_CIRMR</name>
<accession>A0ABD0PK51</accession>
<evidence type="ECO:0000256" key="1">
    <source>
        <dbReference type="ARBA" id="ARBA00022614"/>
    </source>
</evidence>
<evidence type="ECO:0000256" key="4">
    <source>
        <dbReference type="SAM" id="SignalP"/>
    </source>
</evidence>
<evidence type="ECO:0000313" key="5">
    <source>
        <dbReference type="EMBL" id="KAL0174439.1"/>
    </source>
</evidence>
<dbReference type="InterPro" id="IPR050328">
    <property type="entry name" value="Dev_Immune_Receptor"/>
</dbReference>
<gene>
    <name evidence="5" type="ORF">M9458_030407</name>
</gene>
<dbReference type="Proteomes" id="UP001529510">
    <property type="component" value="Unassembled WGS sequence"/>
</dbReference>
<keyword evidence="2 4" id="KW-0732">Signal</keyword>
<dbReference type="Pfam" id="PF00560">
    <property type="entry name" value="LRR_1"/>
    <property type="match status" value="1"/>
</dbReference>
<evidence type="ECO:0000313" key="6">
    <source>
        <dbReference type="Proteomes" id="UP001529510"/>
    </source>
</evidence>
<feature type="signal peptide" evidence="4">
    <location>
        <begin position="1"/>
        <end position="17"/>
    </location>
</feature>
<dbReference type="PRINTS" id="PR00019">
    <property type="entry name" value="LEURICHRPT"/>
</dbReference>
<dbReference type="EMBL" id="JAMKFB020000015">
    <property type="protein sequence ID" value="KAL0174439.1"/>
    <property type="molecule type" value="Genomic_DNA"/>
</dbReference>
<dbReference type="Pfam" id="PF13855">
    <property type="entry name" value="LRR_8"/>
    <property type="match status" value="1"/>
</dbReference>
<sequence length="178" mass="19974">MLWLLPMVFALIAVVDACPTPCKCEDTDIITCFGQRLLELPRLPQSTKQLYATHNKIQALPDEGLEELTILDLTKNAFNLSLNTNWQNMSNLTKLFLSGNGLSTLTPRQFQGLSNLEVLDLSDNQIKTLPQMFLYGLTKLQVLNLNMNKIFSLSYGVLDGAPALNDLQLRSNMVKMIE</sequence>
<evidence type="ECO:0000256" key="3">
    <source>
        <dbReference type="ARBA" id="ARBA00022737"/>
    </source>
</evidence>
<proteinExistence type="predicted"/>
<keyword evidence="6" id="KW-1185">Reference proteome</keyword>
<comment type="caution">
    <text evidence="5">The sequence shown here is derived from an EMBL/GenBank/DDBJ whole genome shotgun (WGS) entry which is preliminary data.</text>
</comment>
<dbReference type="InterPro" id="IPR003591">
    <property type="entry name" value="Leu-rich_rpt_typical-subtyp"/>
</dbReference>
<evidence type="ECO:0000256" key="2">
    <source>
        <dbReference type="ARBA" id="ARBA00022729"/>
    </source>
</evidence>
<organism evidence="5 6">
    <name type="scientific">Cirrhinus mrigala</name>
    <name type="common">Mrigala</name>
    <dbReference type="NCBI Taxonomy" id="683832"/>
    <lineage>
        <taxon>Eukaryota</taxon>
        <taxon>Metazoa</taxon>
        <taxon>Chordata</taxon>
        <taxon>Craniata</taxon>
        <taxon>Vertebrata</taxon>
        <taxon>Euteleostomi</taxon>
        <taxon>Actinopterygii</taxon>
        <taxon>Neopterygii</taxon>
        <taxon>Teleostei</taxon>
        <taxon>Ostariophysi</taxon>
        <taxon>Cypriniformes</taxon>
        <taxon>Cyprinidae</taxon>
        <taxon>Labeoninae</taxon>
        <taxon>Labeonini</taxon>
        <taxon>Cirrhinus</taxon>
    </lineage>
</organism>
<dbReference type="AlphaFoldDB" id="A0ABD0PK51"/>
<reference evidence="5 6" key="1">
    <citation type="submission" date="2024-05" db="EMBL/GenBank/DDBJ databases">
        <title>Genome sequencing and assembly of Indian major carp, Cirrhinus mrigala (Hamilton, 1822).</title>
        <authorList>
            <person name="Mohindra V."/>
            <person name="Chowdhury L.M."/>
            <person name="Lal K."/>
            <person name="Jena J.K."/>
        </authorList>
    </citation>
    <scope>NUCLEOTIDE SEQUENCE [LARGE SCALE GENOMIC DNA]</scope>
    <source>
        <strain evidence="5">CM1030</strain>
        <tissue evidence="5">Blood</tissue>
    </source>
</reference>
<feature type="chain" id="PRO_5044872477" description="LRRNT domain-containing protein" evidence="4">
    <location>
        <begin position="18"/>
        <end position="178"/>
    </location>
</feature>
<keyword evidence="1" id="KW-0433">Leucine-rich repeat</keyword>
<dbReference type="InterPro" id="IPR001611">
    <property type="entry name" value="Leu-rich_rpt"/>
</dbReference>
<protein>
    <recommendedName>
        <fullName evidence="7">LRRNT domain-containing protein</fullName>
    </recommendedName>
</protein>
<dbReference type="Gene3D" id="3.80.10.10">
    <property type="entry name" value="Ribonuclease Inhibitor"/>
    <property type="match status" value="2"/>
</dbReference>
<dbReference type="PANTHER" id="PTHR24373">
    <property type="entry name" value="SLIT RELATED LEUCINE-RICH REPEAT NEURONAL PROTEIN"/>
    <property type="match status" value="1"/>
</dbReference>
<dbReference type="PROSITE" id="PS51450">
    <property type="entry name" value="LRR"/>
    <property type="match status" value="1"/>
</dbReference>
<dbReference type="SUPFAM" id="SSF52058">
    <property type="entry name" value="L domain-like"/>
    <property type="match status" value="1"/>
</dbReference>
<keyword evidence="3" id="KW-0677">Repeat</keyword>
<dbReference type="PANTHER" id="PTHR24373:SF392">
    <property type="entry name" value="NEPHROCAN"/>
    <property type="match status" value="1"/>
</dbReference>
<feature type="non-terminal residue" evidence="5">
    <location>
        <position position="178"/>
    </location>
</feature>